<keyword evidence="17" id="KW-1160">Virus entry into host cell</keyword>
<keyword evidence="14 18" id="KW-0472">Membrane</keyword>
<keyword evidence="4" id="KW-1032">Host cell membrane</keyword>
<dbReference type="SUPFAM" id="SSF69922">
    <property type="entry name" value="Head and neck region of the ectodomain of NDV fusion glycoprotein"/>
    <property type="match status" value="1"/>
</dbReference>
<evidence type="ECO:0000256" key="12">
    <source>
        <dbReference type="ARBA" id="ARBA00022989"/>
    </source>
</evidence>
<evidence type="ECO:0000256" key="7">
    <source>
        <dbReference type="ARBA" id="ARBA00022692"/>
    </source>
</evidence>
<evidence type="ECO:0000256" key="1">
    <source>
        <dbReference type="ARBA" id="ARBA00008211"/>
    </source>
</evidence>
<dbReference type="EMBL" id="PP712035">
    <property type="protein sequence ID" value="XBH24211.1"/>
    <property type="molecule type" value="Viral_cRNA"/>
</dbReference>
<accession>A0AAU7E2Z9</accession>
<comment type="similarity">
    <text evidence="1 18">Belongs to the paramyxoviruses fusion glycoprotein family.</text>
</comment>
<reference evidence="19" key="1">
    <citation type="journal article" date="2024" name="Microbiome">
        <title>Substantial viral diversity in bats and rodents from East Africa: insights into evolution, recombination, and cocirculation.</title>
        <authorList>
            <person name="Wang D."/>
            <person name="Yang X."/>
            <person name="Ren Z."/>
            <person name="Hu B."/>
            <person name="Zhao H."/>
            <person name="Yang K."/>
            <person name="Shi P."/>
            <person name="Zhang Z."/>
            <person name="Feng Q."/>
            <person name="Nawenja C.V."/>
            <person name="Obanda V."/>
            <person name="Robert K."/>
            <person name="Nalikka B."/>
            <person name="Waruhiu C.N."/>
            <person name="Ochola G.O."/>
            <person name="Onyuok S.O."/>
            <person name="Ochieng H."/>
            <person name="Li B."/>
            <person name="Zhu Y."/>
            <person name="Si H."/>
            <person name="Yin J."/>
            <person name="Kristiansen K."/>
            <person name="Jin X."/>
            <person name="Xu X."/>
            <person name="Xiao M."/>
            <person name="Agwanda B."/>
            <person name="Ommeh S."/>
            <person name="Li J."/>
            <person name="Shi Z.L."/>
        </authorList>
    </citation>
    <scope>NUCLEOTIDE SEQUENCE</scope>
    <source>
        <strain evidence="19">10A/Kenya/BAT1838/2015</strain>
    </source>
</reference>
<evidence type="ECO:0000256" key="6">
    <source>
        <dbReference type="ARBA" id="ARBA00022595"/>
    </source>
</evidence>
<name>A0AAU7E2Z9_9MONO</name>
<protein>
    <recommendedName>
        <fullName evidence="2 18">Fusion glycoprotein F0</fullName>
    </recommendedName>
</protein>
<sequence>MSKYLFFVLVILCPPSSVDTIARDALINIGVIQEKVRSLMYYSDGSSSFIVVKLIPTFPTPTGGCNITSVHAYNATLFKLLTPLMENLNNIVTTTSSTTRSKRFAGLVVGIAALGVATAAQVTAAVAIVRANNNAQAISKLASSIQETNKAVSDVISASRNLATAVQAVQDHINGVVMSGISEANCNAQDALIGSALNLYLTELTTIFHNQIVNPALTPLSIQALRILLGSTLPIVVETKLNANINTAELLSSGLLTGQVIKIDPIFMQMIIQVSVPSFVMQPGAKVIDLITISANYQLQEVIAQVPHRVLEYANEIQSYPAEDCVITPNSVFCRYNGGIPLPQSQYLCLRGNLQNCTFTPVIGSFLRRFAFANGVLYANCKELLCRCADPANVISQDDRAGISIIDTKVCQEIMLDTLTIQIVSSFNTTYSQNFSMLSMSVVKLDPLDLSAQITSINQSLARAENSIAKSNAQLNQIAAINAGISLGAVALILSVIALIGLGLAIAYIVHLTQRHQHLLHLANALTVQNQHYEELKPGDLNHSYESIHKGK</sequence>
<evidence type="ECO:0000256" key="14">
    <source>
        <dbReference type="ARBA" id="ARBA00023136"/>
    </source>
</evidence>
<feature type="transmembrane region" description="Helical" evidence="18">
    <location>
        <begin position="485"/>
        <end position="510"/>
    </location>
</feature>
<dbReference type="Gene3D" id="2.40.490.10">
    <property type="entry name" value="Newcastle disease virus like domain"/>
    <property type="match status" value="1"/>
</dbReference>
<evidence type="ECO:0000256" key="15">
    <source>
        <dbReference type="ARBA" id="ARBA00023157"/>
    </source>
</evidence>
<dbReference type="Gene3D" id="2.60.40.1690">
    <property type="entry name" value="Head and neck region of the ectodomain of NDV fusion glycoprotein"/>
    <property type="match status" value="1"/>
</dbReference>
<dbReference type="GO" id="GO:0020002">
    <property type="term" value="C:host cell plasma membrane"/>
    <property type="evidence" value="ECO:0007669"/>
    <property type="project" value="UniProtKB-SubCell"/>
</dbReference>
<evidence type="ECO:0000256" key="2">
    <source>
        <dbReference type="ARBA" id="ARBA00016586"/>
    </source>
</evidence>
<keyword evidence="9" id="KW-0946">Virion</keyword>
<comment type="subcellular location">
    <subcellularLocation>
        <location evidence="18">Virion membrane</location>
        <topology evidence="18">Single-pass type I membrane protein</topology>
    </subcellularLocation>
    <subcellularLocation>
        <location evidence="18">Host cell membrane</location>
        <topology evidence="18">Single-pass membrane protein</topology>
    </subcellularLocation>
</comment>
<dbReference type="GO" id="GO:0046718">
    <property type="term" value="P:symbiont entry into host cell"/>
    <property type="evidence" value="ECO:0007669"/>
    <property type="project" value="UniProtKB-KW"/>
</dbReference>
<keyword evidence="5" id="KW-1169">Fusion of virus membrane with host cell membrane</keyword>
<evidence type="ECO:0000313" key="19">
    <source>
        <dbReference type="EMBL" id="XBH24211.1"/>
    </source>
</evidence>
<reference evidence="19" key="2">
    <citation type="submission" date="2024-02" db="EMBL/GenBank/DDBJ databases">
        <authorList>
            <person name="Hu B."/>
        </authorList>
    </citation>
    <scope>NUCLEOTIDE SEQUENCE</scope>
    <source>
        <strain evidence="19">10A/Kenya/BAT1838/2015</strain>
    </source>
</reference>
<dbReference type="GO" id="GO:0019064">
    <property type="term" value="P:fusion of virus membrane with host plasma membrane"/>
    <property type="evidence" value="ECO:0007669"/>
    <property type="project" value="UniProtKB-KW"/>
</dbReference>
<keyword evidence="11 18" id="KW-0261">Viral envelope protein</keyword>
<proteinExistence type="inferred from homology"/>
<evidence type="ECO:0000256" key="8">
    <source>
        <dbReference type="ARBA" id="ARBA00022729"/>
    </source>
</evidence>
<evidence type="ECO:0000256" key="5">
    <source>
        <dbReference type="ARBA" id="ARBA00022521"/>
    </source>
</evidence>
<organism evidence="19">
    <name type="scientific">Rousettus bat paramyxovirus</name>
    <dbReference type="NCBI Taxonomy" id="3141904"/>
    <lineage>
        <taxon>Viruses</taxon>
        <taxon>Riboviria</taxon>
        <taxon>Orthornavirae</taxon>
        <taxon>Negarnaviricota</taxon>
        <taxon>Haploviricotina</taxon>
        <taxon>Monjiviricetes</taxon>
        <taxon>Mononegavirales</taxon>
        <taxon>Paramyxoviridae</taxon>
    </lineage>
</organism>
<evidence type="ECO:0000256" key="10">
    <source>
        <dbReference type="ARBA" id="ARBA00022870"/>
    </source>
</evidence>
<keyword evidence="3" id="KW-1168">Fusion of virus membrane with host membrane</keyword>
<evidence type="ECO:0000256" key="16">
    <source>
        <dbReference type="ARBA" id="ARBA00023180"/>
    </source>
</evidence>
<dbReference type="Gene3D" id="6.10.10.110">
    <property type="match status" value="1"/>
</dbReference>
<keyword evidence="8" id="KW-0732">Signal</keyword>
<dbReference type="SUPFAM" id="SSF58069">
    <property type="entry name" value="Virus ectodomain"/>
    <property type="match status" value="1"/>
</dbReference>
<dbReference type="GO" id="GO:0019031">
    <property type="term" value="C:viral envelope"/>
    <property type="evidence" value="ECO:0007669"/>
    <property type="project" value="UniProtKB-KW"/>
</dbReference>
<keyword evidence="12 18" id="KW-1133">Transmembrane helix</keyword>
<keyword evidence="6" id="KW-1162">Viral penetration into host cytoplasm</keyword>
<keyword evidence="15" id="KW-1015">Disulfide bond</keyword>
<dbReference type="Pfam" id="PF00523">
    <property type="entry name" value="Fusion_gly"/>
    <property type="match status" value="1"/>
</dbReference>
<evidence type="ECO:0000256" key="3">
    <source>
        <dbReference type="ARBA" id="ARBA00022506"/>
    </source>
</evidence>
<keyword evidence="16" id="KW-0325">Glycoprotein</keyword>
<keyword evidence="7 18" id="KW-0812">Transmembrane</keyword>
<evidence type="ECO:0000256" key="4">
    <source>
        <dbReference type="ARBA" id="ARBA00022511"/>
    </source>
</evidence>
<keyword evidence="10" id="KW-1043">Host membrane</keyword>
<dbReference type="InterPro" id="IPR000776">
    <property type="entry name" value="Fusion_F0_Paramyxovir"/>
</dbReference>
<evidence type="ECO:0000256" key="17">
    <source>
        <dbReference type="ARBA" id="ARBA00023296"/>
    </source>
</evidence>
<evidence type="ECO:0000256" key="11">
    <source>
        <dbReference type="ARBA" id="ARBA00022879"/>
    </source>
</evidence>
<evidence type="ECO:0000256" key="18">
    <source>
        <dbReference type="RuleBase" id="RU003705"/>
    </source>
</evidence>
<keyword evidence="13" id="KW-0175">Coiled coil</keyword>
<dbReference type="GO" id="GO:0055036">
    <property type="term" value="C:virion membrane"/>
    <property type="evidence" value="ECO:0007669"/>
    <property type="project" value="UniProtKB-SubCell"/>
</dbReference>
<evidence type="ECO:0000256" key="13">
    <source>
        <dbReference type="ARBA" id="ARBA00023054"/>
    </source>
</evidence>
<comment type="subunit">
    <text evidence="18">Homotrimer of disulfide-linked F1-F2.</text>
</comment>
<dbReference type="Gene3D" id="1.10.287.2480">
    <property type="match status" value="1"/>
</dbReference>
<evidence type="ECO:0000256" key="9">
    <source>
        <dbReference type="ARBA" id="ARBA00022844"/>
    </source>
</evidence>